<name>A0A0D3J0T7_EMIH1</name>
<dbReference type="AlphaFoldDB" id="A0A0D3J0T7"/>
<evidence type="ECO:0000256" key="2">
    <source>
        <dbReference type="ARBA" id="ARBA00022670"/>
    </source>
</evidence>
<dbReference type="PANTHER" id="PTHR23402">
    <property type="entry name" value="PROTEASE FAMILY C15 PYROGLUTAMYL-PEPTIDASE I-RELATED"/>
    <property type="match status" value="1"/>
</dbReference>
<reference evidence="6" key="1">
    <citation type="journal article" date="2013" name="Nature">
        <title>Pan genome of the phytoplankton Emiliania underpins its global distribution.</title>
        <authorList>
            <person name="Read B.A."/>
            <person name="Kegel J."/>
            <person name="Klute M.J."/>
            <person name="Kuo A."/>
            <person name="Lefebvre S.C."/>
            <person name="Maumus F."/>
            <person name="Mayer C."/>
            <person name="Miller J."/>
            <person name="Monier A."/>
            <person name="Salamov A."/>
            <person name="Young J."/>
            <person name="Aguilar M."/>
            <person name="Claverie J.M."/>
            <person name="Frickenhaus S."/>
            <person name="Gonzalez K."/>
            <person name="Herman E.K."/>
            <person name="Lin Y.C."/>
            <person name="Napier J."/>
            <person name="Ogata H."/>
            <person name="Sarno A.F."/>
            <person name="Shmutz J."/>
            <person name="Schroeder D."/>
            <person name="de Vargas C."/>
            <person name="Verret F."/>
            <person name="von Dassow P."/>
            <person name="Valentin K."/>
            <person name="Van de Peer Y."/>
            <person name="Wheeler G."/>
            <person name="Dacks J.B."/>
            <person name="Delwiche C.F."/>
            <person name="Dyhrman S.T."/>
            <person name="Glockner G."/>
            <person name="John U."/>
            <person name="Richards T."/>
            <person name="Worden A.Z."/>
            <person name="Zhang X."/>
            <person name="Grigoriev I.V."/>
            <person name="Allen A.E."/>
            <person name="Bidle K."/>
            <person name="Borodovsky M."/>
            <person name="Bowler C."/>
            <person name="Brownlee C."/>
            <person name="Cock J.M."/>
            <person name="Elias M."/>
            <person name="Gladyshev V.N."/>
            <person name="Groth M."/>
            <person name="Guda C."/>
            <person name="Hadaegh A."/>
            <person name="Iglesias-Rodriguez M.D."/>
            <person name="Jenkins J."/>
            <person name="Jones B.M."/>
            <person name="Lawson T."/>
            <person name="Leese F."/>
            <person name="Lindquist E."/>
            <person name="Lobanov A."/>
            <person name="Lomsadze A."/>
            <person name="Malik S.B."/>
            <person name="Marsh M.E."/>
            <person name="Mackinder L."/>
            <person name="Mock T."/>
            <person name="Mueller-Roeber B."/>
            <person name="Pagarete A."/>
            <person name="Parker M."/>
            <person name="Probert I."/>
            <person name="Quesneville H."/>
            <person name="Raines C."/>
            <person name="Rensing S.A."/>
            <person name="Riano-Pachon D.M."/>
            <person name="Richier S."/>
            <person name="Rokitta S."/>
            <person name="Shiraiwa Y."/>
            <person name="Soanes D.M."/>
            <person name="van der Giezen M."/>
            <person name="Wahlund T.M."/>
            <person name="Williams B."/>
            <person name="Wilson W."/>
            <person name="Wolfe G."/>
            <person name="Wurch L.L."/>
        </authorList>
    </citation>
    <scope>NUCLEOTIDE SEQUENCE</scope>
</reference>
<keyword evidence="3" id="KW-0378">Hydrolase</keyword>
<reference evidence="5" key="2">
    <citation type="submission" date="2024-10" db="UniProtKB">
        <authorList>
            <consortium name="EnsemblProtists"/>
        </authorList>
    </citation>
    <scope>IDENTIFICATION</scope>
</reference>
<keyword evidence="4" id="KW-0788">Thiol protease</keyword>
<dbReference type="HOGENOM" id="CLU_932016_0_0_1"/>
<keyword evidence="6" id="KW-1185">Reference proteome</keyword>
<evidence type="ECO:0000256" key="1">
    <source>
        <dbReference type="ARBA" id="ARBA00006641"/>
    </source>
</evidence>
<organism evidence="5 6">
    <name type="scientific">Emiliania huxleyi (strain CCMP1516)</name>
    <dbReference type="NCBI Taxonomy" id="280463"/>
    <lineage>
        <taxon>Eukaryota</taxon>
        <taxon>Haptista</taxon>
        <taxon>Haptophyta</taxon>
        <taxon>Prymnesiophyceae</taxon>
        <taxon>Isochrysidales</taxon>
        <taxon>Noelaerhabdaceae</taxon>
        <taxon>Emiliania</taxon>
    </lineage>
</organism>
<evidence type="ECO:0000313" key="5">
    <source>
        <dbReference type="EnsemblProtists" id="EOD17122"/>
    </source>
</evidence>
<evidence type="ECO:0000256" key="4">
    <source>
        <dbReference type="ARBA" id="ARBA00022807"/>
    </source>
</evidence>
<dbReference type="Proteomes" id="UP000013827">
    <property type="component" value="Unassembled WGS sequence"/>
</dbReference>
<proteinExistence type="inferred from homology"/>
<evidence type="ECO:0000313" key="6">
    <source>
        <dbReference type="Proteomes" id="UP000013827"/>
    </source>
</evidence>
<dbReference type="InterPro" id="IPR016125">
    <property type="entry name" value="Peptidase_C15-like"/>
</dbReference>
<accession>A0A0D3J0T7</accession>
<keyword evidence="2" id="KW-0645">Protease</keyword>
<dbReference type="SUPFAM" id="SSF53182">
    <property type="entry name" value="Pyrrolidone carboxyl peptidase (pyroglutamate aminopeptidase)"/>
    <property type="match status" value="1"/>
</dbReference>
<evidence type="ECO:0000256" key="3">
    <source>
        <dbReference type="ARBA" id="ARBA00022801"/>
    </source>
</evidence>
<dbReference type="PaxDb" id="2903-EOD17122"/>
<dbReference type="GO" id="GO:0008234">
    <property type="term" value="F:cysteine-type peptidase activity"/>
    <property type="evidence" value="ECO:0007669"/>
    <property type="project" value="UniProtKB-KW"/>
</dbReference>
<dbReference type="Gene3D" id="3.40.630.20">
    <property type="entry name" value="Peptidase C15, pyroglutamyl peptidase I-like"/>
    <property type="match status" value="2"/>
</dbReference>
<dbReference type="EnsemblProtists" id="EOD17122">
    <property type="protein sequence ID" value="EOD17122"/>
    <property type="gene ID" value="EMIHUDRAFT_470331"/>
</dbReference>
<dbReference type="GO" id="GO:0006508">
    <property type="term" value="P:proteolysis"/>
    <property type="evidence" value="ECO:0007669"/>
    <property type="project" value="UniProtKB-KW"/>
</dbReference>
<evidence type="ECO:0008006" key="7">
    <source>
        <dbReference type="Google" id="ProtNLM"/>
    </source>
</evidence>
<dbReference type="InterPro" id="IPR036440">
    <property type="entry name" value="Peptidase_C15-like_sf"/>
</dbReference>
<dbReference type="PANTHER" id="PTHR23402:SF1">
    <property type="entry name" value="PYROGLUTAMYL-PEPTIDASE I"/>
    <property type="match status" value="1"/>
</dbReference>
<dbReference type="RefSeq" id="XP_005769551.1">
    <property type="nucleotide sequence ID" value="XM_005769494.1"/>
</dbReference>
<dbReference type="KEGG" id="ehx:EMIHUDRAFT_470331"/>
<dbReference type="GeneID" id="17263271"/>
<protein>
    <recommendedName>
        <fullName evidence="7">Peptidase C15, pyroglutamyl peptidase I-like protein</fullName>
    </recommendedName>
</protein>
<sequence>MATPSCSIVVTGFGPFADVEENPTDWLARELASGADGWRLPHGVPLRSAVLEVSTEDVDAQLQRLHSGDDSSGCVIYVHLGVDARGRGFALERTGVNTTHFVYLYLCNYTLYESLRLSHAHNNSSGAQSTQSRHTALFVHVPPFEAVPRRRQLALLQHLLAELADEAHRGGGAAMLPACGGAVEELSEGELLRAAAAAAARGGGVAGTAGSLGEDDEARLDQGRGEGGEGGAAAVGGAAVRRCGGVVPIGEAEEGTVAVGEVEGVEVRLWHEHKWLCAIKAVCGVLRSHHLSPERERDF</sequence>
<comment type="similarity">
    <text evidence="1">Belongs to the peptidase C15 family.</text>
</comment>